<proteinExistence type="predicted"/>
<evidence type="ECO:0000256" key="1">
    <source>
        <dbReference type="SAM" id="MobiDB-lite"/>
    </source>
</evidence>
<feature type="region of interest" description="Disordered" evidence="1">
    <location>
        <begin position="81"/>
        <end position="117"/>
    </location>
</feature>
<accession>A0A974BUS2</accession>
<dbReference type="EMBL" id="CM004483">
    <property type="protein sequence ID" value="OCT60915.1"/>
    <property type="molecule type" value="Genomic_DNA"/>
</dbReference>
<evidence type="ECO:0000313" key="3">
    <source>
        <dbReference type="Proteomes" id="UP000694892"/>
    </source>
</evidence>
<gene>
    <name evidence="2" type="ORF">XELAEV_18046939mg</name>
</gene>
<dbReference type="Proteomes" id="UP000694892">
    <property type="component" value="Chromosome 9_10S"/>
</dbReference>
<reference evidence="3" key="1">
    <citation type="journal article" date="2016" name="Nature">
        <title>Genome evolution in the allotetraploid frog Xenopus laevis.</title>
        <authorList>
            <person name="Session A.M."/>
            <person name="Uno Y."/>
            <person name="Kwon T."/>
            <person name="Chapman J.A."/>
            <person name="Toyoda A."/>
            <person name="Takahashi S."/>
            <person name="Fukui A."/>
            <person name="Hikosaka A."/>
            <person name="Suzuki A."/>
            <person name="Kondo M."/>
            <person name="van Heeringen S.J."/>
            <person name="Quigley I."/>
            <person name="Heinz S."/>
            <person name="Ogino H."/>
            <person name="Ochi H."/>
            <person name="Hellsten U."/>
            <person name="Lyons J.B."/>
            <person name="Simakov O."/>
            <person name="Putnam N."/>
            <person name="Stites J."/>
            <person name="Kuroki Y."/>
            <person name="Tanaka T."/>
            <person name="Michiue T."/>
            <person name="Watanabe M."/>
            <person name="Bogdanovic O."/>
            <person name="Lister R."/>
            <person name="Georgiou G."/>
            <person name="Paranjpe S.S."/>
            <person name="van Kruijsbergen I."/>
            <person name="Shu S."/>
            <person name="Carlson J."/>
            <person name="Kinoshita T."/>
            <person name="Ohta Y."/>
            <person name="Mawaribuchi S."/>
            <person name="Jenkins J."/>
            <person name="Grimwood J."/>
            <person name="Schmutz J."/>
            <person name="Mitros T."/>
            <person name="Mozaffari S.V."/>
            <person name="Suzuki Y."/>
            <person name="Haramoto Y."/>
            <person name="Yamamoto T.S."/>
            <person name="Takagi C."/>
            <person name="Heald R."/>
            <person name="Miller K."/>
            <person name="Haudenschild C."/>
            <person name="Kitzman J."/>
            <person name="Nakayama T."/>
            <person name="Izutsu Y."/>
            <person name="Robert J."/>
            <person name="Fortriede J."/>
            <person name="Burns K."/>
            <person name="Lotay V."/>
            <person name="Karimi K."/>
            <person name="Yasuoka Y."/>
            <person name="Dichmann D.S."/>
            <person name="Flajnik M.F."/>
            <person name="Houston D.W."/>
            <person name="Shendure J."/>
            <person name="DuPasquier L."/>
            <person name="Vize P.D."/>
            <person name="Zorn A.M."/>
            <person name="Ito M."/>
            <person name="Marcotte E.M."/>
            <person name="Wallingford J.B."/>
            <person name="Ito Y."/>
            <person name="Asashima M."/>
            <person name="Ueno N."/>
            <person name="Matsuda Y."/>
            <person name="Veenstra G.J."/>
            <person name="Fujiyama A."/>
            <person name="Harland R.M."/>
            <person name="Taira M."/>
            <person name="Rokhsar D.S."/>
        </authorList>
    </citation>
    <scope>NUCLEOTIDE SEQUENCE [LARGE SCALE GENOMIC DNA]</scope>
    <source>
        <strain evidence="3">J</strain>
    </source>
</reference>
<dbReference type="AlphaFoldDB" id="A0A974BUS2"/>
<protein>
    <submittedName>
        <fullName evidence="2">Uncharacterized protein</fullName>
    </submittedName>
</protein>
<name>A0A974BUS2_XENLA</name>
<evidence type="ECO:0000313" key="2">
    <source>
        <dbReference type="EMBL" id="OCT60915.1"/>
    </source>
</evidence>
<sequence>MYWIFNCATTVPKYFVPITAWETKSVQVLGLYGGVMLVGEASGKHMRGYKEHISAPSSCASLLSLRMDCVLQDRWINTCGEGITDHPEELVPGGGTKSKSRRSISQSTRRPSASREL</sequence>
<organism evidence="2 3">
    <name type="scientific">Xenopus laevis</name>
    <name type="common">African clawed frog</name>
    <dbReference type="NCBI Taxonomy" id="8355"/>
    <lineage>
        <taxon>Eukaryota</taxon>
        <taxon>Metazoa</taxon>
        <taxon>Chordata</taxon>
        <taxon>Craniata</taxon>
        <taxon>Vertebrata</taxon>
        <taxon>Euteleostomi</taxon>
        <taxon>Amphibia</taxon>
        <taxon>Batrachia</taxon>
        <taxon>Anura</taxon>
        <taxon>Pipoidea</taxon>
        <taxon>Pipidae</taxon>
        <taxon>Xenopodinae</taxon>
        <taxon>Xenopus</taxon>
        <taxon>Xenopus</taxon>
    </lineage>
</organism>